<dbReference type="InterPro" id="IPR007963">
    <property type="entry name" value="Peptidase_M61_catalytic"/>
</dbReference>
<dbReference type="Gene3D" id="2.60.40.3650">
    <property type="match status" value="1"/>
</dbReference>
<feature type="domain" description="Peptidase M61 N-terminal" evidence="2">
    <location>
        <begin position="6"/>
        <end position="178"/>
    </location>
</feature>
<gene>
    <name evidence="3" type="ORF">ENJ98_07100</name>
</gene>
<dbReference type="EMBL" id="DROM01000426">
    <property type="protein sequence ID" value="HHH13987.1"/>
    <property type="molecule type" value="Genomic_DNA"/>
</dbReference>
<feature type="domain" description="Peptidase M61 catalytic" evidence="1">
    <location>
        <begin position="273"/>
        <end position="389"/>
    </location>
</feature>
<dbReference type="InterPro" id="IPR040756">
    <property type="entry name" value="Peptidase_M61_N"/>
</dbReference>
<dbReference type="SUPFAM" id="SSF55486">
    <property type="entry name" value="Metalloproteases ('zincins'), catalytic domain"/>
    <property type="match status" value="1"/>
</dbReference>
<proteinExistence type="predicted"/>
<reference evidence="3" key="1">
    <citation type="journal article" date="2020" name="mSystems">
        <title>Genome- and Community-Level Interaction Insights into Carbon Utilization and Element Cycling Functions of Hydrothermarchaeota in Hydrothermal Sediment.</title>
        <authorList>
            <person name="Zhou Z."/>
            <person name="Liu Y."/>
            <person name="Xu W."/>
            <person name="Pan J."/>
            <person name="Luo Z.H."/>
            <person name="Li M."/>
        </authorList>
    </citation>
    <scope>NUCLEOTIDE SEQUENCE [LARGE SCALE GENOMIC DNA]</scope>
    <source>
        <strain evidence="3">HyVt-535</strain>
    </source>
</reference>
<sequence>MKTAVRYEVVPARPAAHYFTVRLFLQGPDPEGVTIALPAWIPGSYMIRDFARNLVSIRASCGGRELPVVALDKQSWRVEGAEGELVLEYQVYAWERSVRAAHLDQRHAFFNGTSLFLRVEGREAEPCEVELAPPAEAVWGHWRVATTLPRVEADGDGFGRYRAEDYWHLVDCPVEMGELRSLTFTVGEVAHQMVISGRAEFDAARLTRDLARICEAQVELFGELPLSRYLFLVAAVGEGYGGLEHRDSCALLCSRDDLPAPGVEEMTTEYRRFLGLCSHEYFHLWNVKRIRPAQLAGSRLEREAYTRLLWAFEGITSYYDELMLVRSGVIDADSYLELLAQTITRVLRTPGRRLQSVADSSFHAWTKFYKQDENASNAIVSYYTKGALVALGLDVELRLRSGDRLCLDDLMRRLWERYGRVDRALPEEGVRAEAEALLGSELGDFFEMAVEGTGELPLERWLAELGVGFRLRPARDEKDLGGVAKEGGREGGRPRPF</sequence>
<dbReference type="InterPro" id="IPR024191">
    <property type="entry name" value="Peptidase_M61"/>
</dbReference>
<dbReference type="InterPro" id="IPR027268">
    <property type="entry name" value="Peptidase_M4/M1_CTD_sf"/>
</dbReference>
<accession>A0A7C5NAZ7</accession>
<dbReference type="Gene3D" id="1.10.390.10">
    <property type="entry name" value="Neutral Protease Domain 2"/>
    <property type="match status" value="1"/>
</dbReference>
<feature type="non-terminal residue" evidence="3">
    <location>
        <position position="497"/>
    </location>
</feature>
<dbReference type="Pfam" id="PF05299">
    <property type="entry name" value="Peptidase_M61"/>
    <property type="match status" value="1"/>
</dbReference>
<dbReference type="AlphaFoldDB" id="A0A7C5NAZ7"/>
<evidence type="ECO:0000313" key="3">
    <source>
        <dbReference type="EMBL" id="HHH13987.1"/>
    </source>
</evidence>
<evidence type="ECO:0000259" key="1">
    <source>
        <dbReference type="Pfam" id="PF05299"/>
    </source>
</evidence>
<dbReference type="Proteomes" id="UP000886100">
    <property type="component" value="Unassembled WGS sequence"/>
</dbReference>
<evidence type="ECO:0000259" key="2">
    <source>
        <dbReference type="Pfam" id="PF17899"/>
    </source>
</evidence>
<organism evidence="3">
    <name type="scientific">Thiolapillus brandeum</name>
    <dbReference type="NCBI Taxonomy" id="1076588"/>
    <lineage>
        <taxon>Bacteria</taxon>
        <taxon>Pseudomonadati</taxon>
        <taxon>Pseudomonadota</taxon>
        <taxon>Gammaproteobacteria</taxon>
        <taxon>Chromatiales</taxon>
        <taxon>Sedimenticolaceae</taxon>
        <taxon>Thiolapillus</taxon>
    </lineage>
</organism>
<name>A0A7C5NAZ7_9GAMM</name>
<dbReference type="Pfam" id="PF17899">
    <property type="entry name" value="Peptidase_M61_N"/>
    <property type="match status" value="1"/>
</dbReference>
<protein>
    <submittedName>
        <fullName evidence="3">M61 family peptidase</fullName>
    </submittedName>
</protein>
<comment type="caution">
    <text evidence="3">The sequence shown here is derived from an EMBL/GenBank/DDBJ whole genome shotgun (WGS) entry which is preliminary data.</text>
</comment>
<dbReference type="PIRSF" id="PIRSF016493">
    <property type="entry name" value="Glycyl_aminpptds"/>
    <property type="match status" value="1"/>
</dbReference>